<dbReference type="GO" id="GO:0000149">
    <property type="term" value="F:SNARE binding"/>
    <property type="evidence" value="ECO:0007669"/>
    <property type="project" value="TreeGrafter"/>
</dbReference>
<evidence type="ECO:0000256" key="3">
    <source>
        <dbReference type="ARBA" id="ARBA00004600"/>
    </source>
</evidence>
<dbReference type="SUPFAM" id="SSF48464">
    <property type="entry name" value="ENTH/VHS domain"/>
    <property type="match status" value="1"/>
</dbReference>
<name>A0AAV3NZ85_LITER</name>
<keyword evidence="5" id="KW-0333">Golgi apparatus</keyword>
<keyword evidence="10" id="KW-0167">Capsid protein</keyword>
<evidence type="ECO:0000313" key="10">
    <source>
        <dbReference type="EMBL" id="GAA0144630.1"/>
    </source>
</evidence>
<evidence type="ECO:0000256" key="6">
    <source>
        <dbReference type="ARBA" id="ARBA00023136"/>
    </source>
</evidence>
<evidence type="ECO:0000256" key="1">
    <source>
        <dbReference type="ARBA" id="ARBA00004132"/>
    </source>
</evidence>
<evidence type="ECO:0000256" key="4">
    <source>
        <dbReference type="ARBA" id="ARBA00022583"/>
    </source>
</evidence>
<dbReference type="Gene3D" id="1.20.58.150">
    <property type="entry name" value="ANTH domain"/>
    <property type="match status" value="1"/>
</dbReference>
<dbReference type="InterPro" id="IPR013809">
    <property type="entry name" value="ENTH"/>
</dbReference>
<keyword evidence="6" id="KW-0472">Membrane</keyword>
<dbReference type="GO" id="GO:0030136">
    <property type="term" value="C:clathrin-coated vesicle"/>
    <property type="evidence" value="ECO:0007669"/>
    <property type="project" value="UniProtKB-SubCell"/>
</dbReference>
<gene>
    <name evidence="10" type="ORF">LIER_35977</name>
</gene>
<dbReference type="PROSITE" id="PS50942">
    <property type="entry name" value="ENTH"/>
    <property type="match status" value="1"/>
</dbReference>
<sequence length="559" mass="64246">MAPTMLRRAIAALKDQTIIGLAKLNHPTTLLSDLEIAIVKATKHDEYPANEKHIDIILNLTCYSRPYVCTCVKTISRRLRKTRNWVVALKSLMLIHRLLQDGDASFENEFSFAIRHGTRLLNMSDFMDKSCQDSWDCSIFVRKYALYLNNQLRHMMQAKKGKHGCFVSTSWGERKEKVKRGTIVVSAAPFQDMKIEHIFKRIHSLMQNLELFLSCRPTGSSKTNRLVKVALYSVIKESFILYYNITEIMDVLMKRFMELNIQESLMVYEILYRTSKQFDELHAFYNWTISIGIGRCSEYPEVVKIPQIKLDVMEAYIREKTMIELDPEPPVEEQNMNSIKALPPPEGLPEKTEEVDVKIHEVGDLINLDDDDPPTTEEHPDRLALTLIDDYASTSAPTTEPSPWESFVDLDDWETELEQSANNIYNQKETPAWGFVTMMPDYAMHQQGVVNHKVGIDSTIGVPAMLALAPPPLQNVVVNTNMGYPYYAAPTNVQMPEMDIKQRLPSEQQVMWQQYARDGMQEQVAYAMIQPHAYAYNQGGYMYNQGGYMYNQGGYTMTY</sequence>
<dbReference type="Pfam" id="PF07651">
    <property type="entry name" value="ANTH"/>
    <property type="match status" value="1"/>
</dbReference>
<dbReference type="Proteomes" id="UP001454036">
    <property type="component" value="Unassembled WGS sequence"/>
</dbReference>
<dbReference type="SUPFAM" id="SSF89009">
    <property type="entry name" value="GAT-like domain"/>
    <property type="match status" value="1"/>
</dbReference>
<dbReference type="InterPro" id="IPR008942">
    <property type="entry name" value="ENTH_VHS"/>
</dbReference>
<keyword evidence="7" id="KW-0168">Coated pit</keyword>
<organism evidence="10 11">
    <name type="scientific">Lithospermum erythrorhizon</name>
    <name type="common">Purple gromwell</name>
    <name type="synonym">Lithospermum officinale var. erythrorhizon</name>
    <dbReference type="NCBI Taxonomy" id="34254"/>
    <lineage>
        <taxon>Eukaryota</taxon>
        <taxon>Viridiplantae</taxon>
        <taxon>Streptophyta</taxon>
        <taxon>Embryophyta</taxon>
        <taxon>Tracheophyta</taxon>
        <taxon>Spermatophyta</taxon>
        <taxon>Magnoliopsida</taxon>
        <taxon>eudicotyledons</taxon>
        <taxon>Gunneridae</taxon>
        <taxon>Pentapetalae</taxon>
        <taxon>asterids</taxon>
        <taxon>lamiids</taxon>
        <taxon>Boraginales</taxon>
        <taxon>Boraginaceae</taxon>
        <taxon>Boraginoideae</taxon>
        <taxon>Lithospermeae</taxon>
        <taxon>Lithospermum</taxon>
    </lineage>
</organism>
<evidence type="ECO:0000259" key="9">
    <source>
        <dbReference type="PROSITE" id="PS50942"/>
    </source>
</evidence>
<dbReference type="GO" id="GO:0048268">
    <property type="term" value="P:clathrin coat assembly"/>
    <property type="evidence" value="ECO:0007669"/>
    <property type="project" value="InterPro"/>
</dbReference>
<dbReference type="FunFam" id="1.20.58.150:FF:000005">
    <property type="entry name" value="putative clathrin assembly protein At2g25430"/>
    <property type="match status" value="1"/>
</dbReference>
<dbReference type="EMBL" id="BAABME010016132">
    <property type="protein sequence ID" value="GAA0144630.1"/>
    <property type="molecule type" value="Genomic_DNA"/>
</dbReference>
<accession>A0AAV3NZ85</accession>
<dbReference type="Gene3D" id="1.25.40.90">
    <property type="match status" value="1"/>
</dbReference>
<protein>
    <submittedName>
        <fullName evidence="10">Vesicle coat protein</fullName>
    </submittedName>
</protein>
<proteinExistence type="predicted"/>
<dbReference type="GO" id="GO:0005794">
    <property type="term" value="C:Golgi apparatus"/>
    <property type="evidence" value="ECO:0007669"/>
    <property type="project" value="UniProtKB-SubCell"/>
</dbReference>
<dbReference type="GO" id="GO:0005546">
    <property type="term" value="F:phosphatidylinositol-4,5-bisphosphate binding"/>
    <property type="evidence" value="ECO:0007669"/>
    <property type="project" value="TreeGrafter"/>
</dbReference>
<dbReference type="SMART" id="SM00273">
    <property type="entry name" value="ENTH"/>
    <property type="match status" value="1"/>
</dbReference>
<dbReference type="AlphaFoldDB" id="A0AAV3NZ85"/>
<evidence type="ECO:0000256" key="5">
    <source>
        <dbReference type="ARBA" id="ARBA00023034"/>
    </source>
</evidence>
<evidence type="ECO:0000313" key="11">
    <source>
        <dbReference type="Proteomes" id="UP001454036"/>
    </source>
</evidence>
<evidence type="ECO:0000256" key="7">
    <source>
        <dbReference type="ARBA" id="ARBA00023176"/>
    </source>
</evidence>
<dbReference type="GO" id="GO:0005545">
    <property type="term" value="F:1-phosphatidylinositol binding"/>
    <property type="evidence" value="ECO:0007669"/>
    <property type="project" value="InterPro"/>
</dbReference>
<dbReference type="GO" id="GO:0005905">
    <property type="term" value="C:clathrin-coated pit"/>
    <property type="evidence" value="ECO:0007669"/>
    <property type="project" value="UniProtKB-SubCell"/>
</dbReference>
<evidence type="ECO:0000256" key="2">
    <source>
        <dbReference type="ARBA" id="ARBA00004555"/>
    </source>
</evidence>
<keyword evidence="11" id="KW-1185">Reference proteome</keyword>
<dbReference type="GO" id="GO:0072583">
    <property type="term" value="P:clathrin-dependent endocytosis"/>
    <property type="evidence" value="ECO:0007669"/>
    <property type="project" value="InterPro"/>
</dbReference>
<comment type="subcellular location">
    <subcellularLocation>
        <location evidence="1">Cytoplasmic vesicle</location>
        <location evidence="1">Clathrin-coated vesicle</location>
    </subcellularLocation>
    <subcellularLocation>
        <location evidence="2">Golgi apparatus</location>
    </subcellularLocation>
    <subcellularLocation>
        <location evidence="3">Membrane</location>
        <location evidence="3">Clathrin-coated pit</location>
    </subcellularLocation>
</comment>
<dbReference type="PANTHER" id="PTHR22951">
    <property type="entry name" value="CLATHRIN ASSEMBLY PROTEIN"/>
    <property type="match status" value="1"/>
</dbReference>
<keyword evidence="4" id="KW-0254">Endocytosis</keyword>
<reference evidence="10 11" key="1">
    <citation type="submission" date="2024-01" db="EMBL/GenBank/DDBJ databases">
        <title>The complete chloroplast genome sequence of Lithospermum erythrorhizon: insights into the phylogenetic relationship among Boraginaceae species and the maternal lineages of purple gromwells.</title>
        <authorList>
            <person name="Okada T."/>
            <person name="Watanabe K."/>
        </authorList>
    </citation>
    <scope>NUCLEOTIDE SEQUENCE [LARGE SCALE GENOMIC DNA]</scope>
</reference>
<comment type="caution">
    <text evidence="10">The sequence shown here is derived from an EMBL/GenBank/DDBJ whole genome shotgun (WGS) entry which is preliminary data.</text>
</comment>
<feature type="domain" description="ENTH" evidence="9">
    <location>
        <begin position="26"/>
        <end position="162"/>
    </location>
</feature>
<evidence type="ECO:0000256" key="8">
    <source>
        <dbReference type="ARBA" id="ARBA00023329"/>
    </source>
</evidence>
<dbReference type="GO" id="GO:0032050">
    <property type="term" value="F:clathrin heavy chain binding"/>
    <property type="evidence" value="ECO:0007669"/>
    <property type="project" value="TreeGrafter"/>
</dbReference>
<dbReference type="InterPro" id="IPR011417">
    <property type="entry name" value="ANTH_dom"/>
</dbReference>
<dbReference type="InterPro" id="IPR014712">
    <property type="entry name" value="ANTH_dom_sf"/>
</dbReference>
<keyword evidence="8" id="KW-0968">Cytoplasmic vesicle</keyword>
<dbReference type="GO" id="GO:0006900">
    <property type="term" value="P:vesicle budding from membrane"/>
    <property type="evidence" value="ECO:0007669"/>
    <property type="project" value="TreeGrafter"/>
</dbReference>
<dbReference type="PANTHER" id="PTHR22951:SF12">
    <property type="entry name" value="OS05G0426100 PROTEIN"/>
    <property type="match status" value="1"/>
</dbReference>
<dbReference type="InterPro" id="IPR045192">
    <property type="entry name" value="AP180-like"/>
</dbReference>
<dbReference type="InterPro" id="IPR048050">
    <property type="entry name" value="ANTH_N_plant"/>
</dbReference>
<dbReference type="CDD" id="cd16987">
    <property type="entry name" value="ANTH_N_AP180_plant"/>
    <property type="match status" value="1"/>
</dbReference>
<keyword evidence="10" id="KW-0946">Virion</keyword>